<evidence type="ECO:0000256" key="1">
    <source>
        <dbReference type="SAM" id="MobiDB-lite"/>
    </source>
</evidence>
<protein>
    <submittedName>
        <fullName evidence="2">Uncharacterized protein</fullName>
    </submittedName>
</protein>
<dbReference type="EMBL" id="KZ805315">
    <property type="protein sequence ID" value="PVI05285.1"/>
    <property type="molecule type" value="Genomic_DNA"/>
</dbReference>
<name>A0A2V1E7T3_9PLEO</name>
<evidence type="ECO:0000313" key="3">
    <source>
        <dbReference type="Proteomes" id="UP000244855"/>
    </source>
</evidence>
<organism evidence="2 3">
    <name type="scientific">Periconia macrospinosa</name>
    <dbReference type="NCBI Taxonomy" id="97972"/>
    <lineage>
        <taxon>Eukaryota</taxon>
        <taxon>Fungi</taxon>
        <taxon>Dikarya</taxon>
        <taxon>Ascomycota</taxon>
        <taxon>Pezizomycotina</taxon>
        <taxon>Dothideomycetes</taxon>
        <taxon>Pleosporomycetidae</taxon>
        <taxon>Pleosporales</taxon>
        <taxon>Massarineae</taxon>
        <taxon>Periconiaceae</taxon>
        <taxon>Periconia</taxon>
    </lineage>
</organism>
<dbReference type="Proteomes" id="UP000244855">
    <property type="component" value="Unassembled WGS sequence"/>
</dbReference>
<accession>A0A2V1E7T3</accession>
<gene>
    <name evidence="2" type="ORF">DM02DRAFT_113237</name>
</gene>
<sequence>MRAQRSAVQRATKHQGAPVRLPDTPPHRLAVASLPFLIVSYLWGGADPRFGCDCYMGCVQLCLPLWAMFSGPKADRCHPAGARLRIRKRQRKRSRDGNMLRFFGDVELGVGGFLRDP</sequence>
<evidence type="ECO:0000313" key="2">
    <source>
        <dbReference type="EMBL" id="PVI05285.1"/>
    </source>
</evidence>
<feature type="region of interest" description="Disordered" evidence="1">
    <location>
        <begin position="1"/>
        <end position="23"/>
    </location>
</feature>
<reference evidence="2 3" key="1">
    <citation type="journal article" date="2018" name="Sci. Rep.">
        <title>Comparative genomics provides insights into the lifestyle and reveals functional heterogeneity of dark septate endophytic fungi.</title>
        <authorList>
            <person name="Knapp D.G."/>
            <person name="Nemeth J.B."/>
            <person name="Barry K."/>
            <person name="Hainaut M."/>
            <person name="Henrissat B."/>
            <person name="Johnson J."/>
            <person name="Kuo A."/>
            <person name="Lim J.H.P."/>
            <person name="Lipzen A."/>
            <person name="Nolan M."/>
            <person name="Ohm R.A."/>
            <person name="Tamas L."/>
            <person name="Grigoriev I.V."/>
            <person name="Spatafora J.W."/>
            <person name="Nagy L.G."/>
            <person name="Kovacs G.M."/>
        </authorList>
    </citation>
    <scope>NUCLEOTIDE SEQUENCE [LARGE SCALE GENOMIC DNA]</scope>
    <source>
        <strain evidence="2 3">DSE2036</strain>
    </source>
</reference>
<dbReference type="AlphaFoldDB" id="A0A2V1E7T3"/>
<proteinExistence type="predicted"/>
<keyword evidence="3" id="KW-1185">Reference proteome</keyword>